<dbReference type="InterPro" id="IPR004358">
    <property type="entry name" value="Sig_transdc_His_kin-like_C"/>
</dbReference>
<feature type="domain" description="CheW-like" evidence="13">
    <location>
        <begin position="665"/>
        <end position="803"/>
    </location>
</feature>
<dbReference type="PATRIC" id="fig|291169.3.peg.47"/>
<feature type="modified residue" description="4-aspartylphosphate" evidence="10">
    <location>
        <position position="876"/>
    </location>
</feature>
<dbReference type="Gene3D" id="1.10.287.560">
    <property type="entry name" value="Histidine kinase CheA-like, homodimeric domain"/>
    <property type="match status" value="1"/>
</dbReference>
<dbReference type="SMART" id="SM00260">
    <property type="entry name" value="CheW"/>
    <property type="match status" value="1"/>
</dbReference>
<evidence type="ECO:0000259" key="12">
    <source>
        <dbReference type="PROSITE" id="PS50110"/>
    </source>
</evidence>
<dbReference type="FunFam" id="3.30.565.10:FF:000016">
    <property type="entry name" value="Chemotaxis protein CheA, putative"/>
    <property type="match status" value="1"/>
</dbReference>
<dbReference type="Gene3D" id="3.30.565.10">
    <property type="entry name" value="Histidine kinase-like ATPase, C-terminal domain"/>
    <property type="match status" value="1"/>
</dbReference>
<feature type="domain" description="Histidine kinase" evidence="11">
    <location>
        <begin position="460"/>
        <end position="663"/>
    </location>
</feature>
<evidence type="ECO:0000259" key="14">
    <source>
        <dbReference type="PROSITE" id="PS50894"/>
    </source>
</evidence>
<dbReference type="PROSITE" id="PS50109">
    <property type="entry name" value="HIS_KIN"/>
    <property type="match status" value="1"/>
</dbReference>
<keyword evidence="7" id="KW-0902">Two-component regulatory system</keyword>
<dbReference type="SMART" id="SM00448">
    <property type="entry name" value="REC"/>
    <property type="match status" value="1"/>
</dbReference>
<dbReference type="Gene3D" id="2.30.30.40">
    <property type="entry name" value="SH3 Domains"/>
    <property type="match status" value="1"/>
</dbReference>
<evidence type="ECO:0000256" key="3">
    <source>
        <dbReference type="ARBA" id="ARBA00021495"/>
    </source>
</evidence>
<dbReference type="PANTHER" id="PTHR43395:SF8">
    <property type="entry name" value="HISTIDINE KINASE"/>
    <property type="match status" value="1"/>
</dbReference>
<keyword evidence="4 10" id="KW-0597">Phosphoprotein</keyword>
<dbReference type="PROSITE" id="PS50110">
    <property type="entry name" value="RESPONSE_REGULATORY"/>
    <property type="match status" value="1"/>
</dbReference>
<dbReference type="SMART" id="SM01231">
    <property type="entry name" value="H-kinase_dim"/>
    <property type="match status" value="1"/>
</dbReference>
<comment type="catalytic activity">
    <reaction evidence="1">
        <text>ATP + protein L-histidine = ADP + protein N-phospho-L-histidine.</text>
        <dbReference type="EC" id="2.7.13.3"/>
    </reaction>
</comment>
<evidence type="ECO:0000256" key="5">
    <source>
        <dbReference type="ARBA" id="ARBA00022679"/>
    </source>
</evidence>
<dbReference type="SUPFAM" id="SSF47226">
    <property type="entry name" value="Histidine-containing phosphotransfer domain, HPT domain"/>
    <property type="match status" value="2"/>
</dbReference>
<keyword evidence="6" id="KW-0418">Kinase</keyword>
<dbReference type="Pfam" id="PF01584">
    <property type="entry name" value="CheW"/>
    <property type="match status" value="1"/>
</dbReference>
<dbReference type="InterPro" id="IPR002545">
    <property type="entry name" value="CheW-lke_dom"/>
</dbReference>
<dbReference type="RefSeq" id="WP_069294671.1">
    <property type="nucleotide sequence ID" value="NZ_MCRI01000001.1"/>
</dbReference>
<evidence type="ECO:0000313" key="16">
    <source>
        <dbReference type="Proteomes" id="UP000094379"/>
    </source>
</evidence>
<proteinExistence type="predicted"/>
<dbReference type="InterPro" id="IPR008207">
    <property type="entry name" value="Sig_transdc_His_kin_Hpt_dom"/>
</dbReference>
<dbReference type="EMBL" id="MCRI01000001">
    <property type="protein sequence ID" value="ODN68076.1"/>
    <property type="molecule type" value="Genomic_DNA"/>
</dbReference>
<dbReference type="CDD" id="cd00088">
    <property type="entry name" value="HPT"/>
    <property type="match status" value="1"/>
</dbReference>
<dbReference type="InterPro" id="IPR004105">
    <property type="entry name" value="CheA-like_dim"/>
</dbReference>
<gene>
    <name evidence="15" type="primary">cheA_1</name>
    <name evidence="15" type="ORF">A9E74_00048</name>
</gene>
<dbReference type="Pfam" id="PF00072">
    <property type="entry name" value="Response_reg"/>
    <property type="match status" value="1"/>
</dbReference>
<comment type="function">
    <text evidence="8">Involved in the transmission of sensory signals from the chemoreceptors to the flagellar motors. CheA is autophosphorylated; it can transfer its phosphate group to either CheB or CheY.</text>
</comment>
<dbReference type="CDD" id="cd00156">
    <property type="entry name" value="REC"/>
    <property type="match status" value="1"/>
</dbReference>
<dbReference type="InterPro" id="IPR011006">
    <property type="entry name" value="CheY-like_superfamily"/>
</dbReference>
<evidence type="ECO:0000256" key="10">
    <source>
        <dbReference type="PROSITE-ProRule" id="PRU00169"/>
    </source>
</evidence>
<evidence type="ECO:0000259" key="11">
    <source>
        <dbReference type="PROSITE" id="PS50109"/>
    </source>
</evidence>
<evidence type="ECO:0000256" key="4">
    <source>
        <dbReference type="ARBA" id="ARBA00022553"/>
    </source>
</evidence>
<dbReference type="InterPro" id="IPR036890">
    <property type="entry name" value="HATPase_C_sf"/>
</dbReference>
<keyword evidence="16" id="KW-1185">Reference proteome</keyword>
<evidence type="ECO:0000256" key="1">
    <source>
        <dbReference type="ARBA" id="ARBA00000085"/>
    </source>
</evidence>
<evidence type="ECO:0000256" key="8">
    <source>
        <dbReference type="ARBA" id="ARBA00035100"/>
    </source>
</evidence>
<keyword evidence="5 15" id="KW-0808">Transferase</keyword>
<reference evidence="15 16" key="1">
    <citation type="submission" date="2016-07" db="EMBL/GenBank/DDBJ databases">
        <title>Draft Genome Sequence of Methylophaga muralis Bur 1.</title>
        <authorList>
            <person name="Vasilenko O.V."/>
            <person name="Doronina N.V."/>
            <person name="Shmareva M.N."/>
            <person name="Tarlachkov S.V."/>
            <person name="Mustakhimov I."/>
            <person name="Trotsenko Y.A."/>
        </authorList>
    </citation>
    <scope>NUCLEOTIDE SEQUENCE [LARGE SCALE GENOMIC DNA]</scope>
    <source>
        <strain evidence="15 16">Bur 1</strain>
    </source>
</reference>
<dbReference type="GO" id="GO:0005737">
    <property type="term" value="C:cytoplasm"/>
    <property type="evidence" value="ECO:0007669"/>
    <property type="project" value="InterPro"/>
</dbReference>
<organism evidence="15 16">
    <name type="scientific">Methylophaga muralis</name>
    <dbReference type="NCBI Taxonomy" id="291169"/>
    <lineage>
        <taxon>Bacteria</taxon>
        <taxon>Pseudomonadati</taxon>
        <taxon>Pseudomonadota</taxon>
        <taxon>Gammaproteobacteria</taxon>
        <taxon>Thiotrichales</taxon>
        <taxon>Piscirickettsiaceae</taxon>
        <taxon>Methylophaga</taxon>
    </lineage>
</organism>
<dbReference type="Pfam" id="PF02518">
    <property type="entry name" value="HATPase_c"/>
    <property type="match status" value="1"/>
</dbReference>
<dbReference type="SMART" id="SM00073">
    <property type="entry name" value="HPT"/>
    <property type="match status" value="1"/>
</dbReference>
<dbReference type="InterPro" id="IPR003594">
    <property type="entry name" value="HATPase_dom"/>
</dbReference>
<evidence type="ECO:0000313" key="15">
    <source>
        <dbReference type="EMBL" id="ODN68076.1"/>
    </source>
</evidence>
<dbReference type="GO" id="GO:0000155">
    <property type="term" value="F:phosphorelay sensor kinase activity"/>
    <property type="evidence" value="ECO:0007669"/>
    <property type="project" value="InterPro"/>
</dbReference>
<feature type="domain" description="Response regulatory" evidence="12">
    <location>
        <begin position="827"/>
        <end position="943"/>
    </location>
</feature>
<dbReference type="SMART" id="SM00387">
    <property type="entry name" value="HATPase_c"/>
    <property type="match status" value="1"/>
</dbReference>
<evidence type="ECO:0000256" key="6">
    <source>
        <dbReference type="ARBA" id="ARBA00022777"/>
    </source>
</evidence>
<dbReference type="InterPro" id="IPR037006">
    <property type="entry name" value="CheA-like_homodim_sf"/>
</dbReference>
<dbReference type="InterPro" id="IPR036061">
    <property type="entry name" value="CheW-like_dom_sf"/>
</dbReference>
<dbReference type="SUPFAM" id="SSF52172">
    <property type="entry name" value="CheY-like"/>
    <property type="match status" value="1"/>
</dbReference>
<dbReference type="SUPFAM" id="SSF55874">
    <property type="entry name" value="ATPase domain of HSP90 chaperone/DNA topoisomerase II/histidine kinase"/>
    <property type="match status" value="1"/>
</dbReference>
<dbReference type="Pfam" id="PF01627">
    <property type="entry name" value="Hpt"/>
    <property type="match status" value="1"/>
</dbReference>
<evidence type="ECO:0000256" key="9">
    <source>
        <dbReference type="PROSITE-ProRule" id="PRU00110"/>
    </source>
</evidence>
<dbReference type="AlphaFoldDB" id="A0A1E3GWY1"/>
<accession>A0A1E3GWY1</accession>
<comment type="caution">
    <text evidence="15">The sequence shown here is derived from an EMBL/GenBank/DDBJ whole genome shotgun (WGS) entry which is preliminary data.</text>
</comment>
<dbReference type="PANTHER" id="PTHR43395">
    <property type="entry name" value="SENSOR HISTIDINE KINASE CHEA"/>
    <property type="match status" value="1"/>
</dbReference>
<dbReference type="Gene3D" id="1.20.120.160">
    <property type="entry name" value="HPT domain"/>
    <property type="match status" value="2"/>
</dbReference>
<protein>
    <recommendedName>
        <fullName evidence="3">Chemotaxis protein CheA</fullName>
        <ecNumber evidence="2">2.7.13.3</ecNumber>
    </recommendedName>
</protein>
<dbReference type="EC" id="2.7.13.3" evidence="2"/>
<dbReference type="InterPro" id="IPR051315">
    <property type="entry name" value="Bact_Chemotaxis_CheA"/>
</dbReference>
<feature type="domain" description="HPt" evidence="14">
    <location>
        <begin position="170"/>
        <end position="277"/>
    </location>
</feature>
<dbReference type="Gene3D" id="3.40.50.2300">
    <property type="match status" value="1"/>
</dbReference>
<name>A0A1E3GWY1_9GAMM</name>
<dbReference type="InterPro" id="IPR005467">
    <property type="entry name" value="His_kinase_dom"/>
</dbReference>
<feature type="modified residue" description="Phosphohistidine" evidence="9">
    <location>
        <position position="217"/>
    </location>
</feature>
<dbReference type="SUPFAM" id="SSF50341">
    <property type="entry name" value="CheW-like"/>
    <property type="match status" value="1"/>
</dbReference>
<dbReference type="InterPro" id="IPR001789">
    <property type="entry name" value="Sig_transdc_resp-reg_receiver"/>
</dbReference>
<evidence type="ECO:0000259" key="13">
    <source>
        <dbReference type="PROSITE" id="PS50851"/>
    </source>
</evidence>
<dbReference type="GO" id="GO:0006935">
    <property type="term" value="P:chemotaxis"/>
    <property type="evidence" value="ECO:0007669"/>
    <property type="project" value="InterPro"/>
</dbReference>
<dbReference type="PRINTS" id="PR00344">
    <property type="entry name" value="BCTRLSENSOR"/>
</dbReference>
<evidence type="ECO:0000256" key="7">
    <source>
        <dbReference type="ARBA" id="ARBA00023012"/>
    </source>
</evidence>
<evidence type="ECO:0000256" key="2">
    <source>
        <dbReference type="ARBA" id="ARBA00012438"/>
    </source>
</evidence>
<dbReference type="PROSITE" id="PS50894">
    <property type="entry name" value="HPT"/>
    <property type="match status" value="1"/>
</dbReference>
<dbReference type="PROSITE" id="PS50851">
    <property type="entry name" value="CHEW"/>
    <property type="match status" value="1"/>
</dbReference>
<dbReference type="Proteomes" id="UP000094379">
    <property type="component" value="Unassembled WGS sequence"/>
</dbReference>
<dbReference type="InterPro" id="IPR036641">
    <property type="entry name" value="HPT_dom_sf"/>
</dbReference>
<dbReference type="STRING" id="291169.A9E74_00048"/>
<sequence>MNDIIIELSQLLQAVKTSSDEPDIRLLDRRIFELCPQKVDYSHSAPLDPEQLVSFLEETDGLLNDYSQQLEQWQHTDDEAPLSLRQTLNTLAENAENASLQQLAALYQLMQRLIMHPQSRSNNLKALLDEALEIVNDQIEALIQHKVPADFTAFREQIRSTLTALDSVSTVEVDPEILEAFTEEAAELLISTDRAIKQWQSEPNNPAGSMQLQRDLHTLKGGARLTATMAMADLTHQTETLVLSVTDRPENPDEGFFNLLQRCQDRLTEMQEQLASRSIIPAANDLLQDIQQYSGYVPADIDNMDTLADSPAFIEHSMPDMQSISSATPATTKASPQSSEKIRVRADLLDYLSNFAGEVSITRDQVTQQHGVMHLQLEEMEETVARLHEQLRKLEIETETQILFRYEDTVQDTNAEFDPLELDRFSTIQQLSRSLTETVNDLNNISRSMGNLMRETDILLLQQSRLNTDLQQGLMHTRLLPFNSIVPRLERIVRQTNSELDKQSQLLVSGADLELDRTILDRLVAPIEHILRNAIAHGLETADERGQHGKDPVGRLQITMQREGSEVLITISDDGQGLNIEKIKQRAIDQNLIDPFNIPNEQSLIQLILTSGFSTADKISQLAGRGVGMDVVSNEIRALKGRLSISSQPGKGTQFHLRLPLTLSVMQALLISVNQQQFAVPLSAVTAGERISLQRIRELMAQEKPTYTFHGEHYDFVPLSNLLGQPLNLLDNLRQQMPLLLFRSGDVKVALAVDNIDSNREIVIKSVGAQLGQIDAINGATILGDGRVVFILDIPTLIDSYQTPTGTSNLQQASESYQQVAPDRKPLAMIVDDSITMRKATGSLLGRLGFDVVTAKDGVEALAQLYEQTPDIVLLDVEMPRMDGFEFASIIRNDVQFKHLPIVMITSRTGEKHRQRAMTIGVNAYLGKPYQDDELIISMKQQLGNRYPAEQR</sequence>